<sequence>MPLFFSEILISPEFSVQIFRTYEIQRIFKVFYIVSFETVSALTISFTFFGFIVFIRVFCNARIFNAKM</sequence>
<evidence type="ECO:0000313" key="3">
    <source>
        <dbReference type="Proteomes" id="UP000028643"/>
    </source>
</evidence>
<dbReference type="PATRIC" id="fig|317.174.peg.955"/>
<gene>
    <name evidence="2" type="ORF">IV02_04690</name>
</gene>
<dbReference type="Proteomes" id="UP000028643">
    <property type="component" value="Unassembled WGS sequence"/>
</dbReference>
<feature type="transmembrane region" description="Helical" evidence="1">
    <location>
        <begin position="39"/>
        <end position="59"/>
    </location>
</feature>
<evidence type="ECO:0000313" key="2">
    <source>
        <dbReference type="EMBL" id="KFE54047.1"/>
    </source>
</evidence>
<dbReference type="EMBL" id="JPQT01000063">
    <property type="protein sequence ID" value="KFE54047.1"/>
    <property type="molecule type" value="Genomic_DNA"/>
</dbReference>
<keyword evidence="1" id="KW-0812">Transmembrane</keyword>
<dbReference type="AlphaFoldDB" id="A0A085VF34"/>
<reference evidence="2 3" key="1">
    <citation type="submission" date="2014-07" db="EMBL/GenBank/DDBJ databases">
        <title>Draft Genome Sequences of Environmental Pseudomonas syringae strains.</title>
        <authorList>
            <person name="Baltrus D.A."/>
            <person name="Berge O."/>
            <person name="Morris C."/>
        </authorList>
    </citation>
    <scope>NUCLEOTIDE SEQUENCE [LARGE SCALE GENOMIC DNA]</scope>
    <source>
        <strain evidence="2 3">CEB003</strain>
    </source>
</reference>
<keyword evidence="1" id="KW-0472">Membrane</keyword>
<name>A0A085VF34_PSESX</name>
<accession>A0A085VF34</accession>
<evidence type="ECO:0000256" key="1">
    <source>
        <dbReference type="SAM" id="Phobius"/>
    </source>
</evidence>
<organism evidence="2 3">
    <name type="scientific">Pseudomonas syringae</name>
    <dbReference type="NCBI Taxonomy" id="317"/>
    <lineage>
        <taxon>Bacteria</taxon>
        <taxon>Pseudomonadati</taxon>
        <taxon>Pseudomonadota</taxon>
        <taxon>Gammaproteobacteria</taxon>
        <taxon>Pseudomonadales</taxon>
        <taxon>Pseudomonadaceae</taxon>
        <taxon>Pseudomonas</taxon>
    </lineage>
</organism>
<comment type="caution">
    <text evidence="2">The sequence shown here is derived from an EMBL/GenBank/DDBJ whole genome shotgun (WGS) entry which is preliminary data.</text>
</comment>
<proteinExistence type="predicted"/>
<keyword evidence="1" id="KW-1133">Transmembrane helix</keyword>
<protein>
    <submittedName>
        <fullName evidence="2">Uncharacterized protein</fullName>
    </submittedName>
</protein>